<protein>
    <submittedName>
        <fullName evidence="1">Uncharacterized protein</fullName>
    </submittedName>
</protein>
<reference evidence="2" key="1">
    <citation type="submission" date="2011-02" db="EMBL/GenBank/DDBJ databases">
        <title>The complete genome of Planctomyces brasiliensis DSM 5305.</title>
        <authorList>
            <person name="Lucas S."/>
            <person name="Copeland A."/>
            <person name="Lapidus A."/>
            <person name="Bruce D."/>
            <person name="Goodwin L."/>
            <person name="Pitluck S."/>
            <person name="Kyrpides N."/>
            <person name="Mavromatis K."/>
            <person name="Pagani I."/>
            <person name="Ivanova N."/>
            <person name="Ovchinnikova G."/>
            <person name="Lu M."/>
            <person name="Detter J.C."/>
            <person name="Han C."/>
            <person name="Land M."/>
            <person name="Hauser L."/>
            <person name="Markowitz V."/>
            <person name="Cheng J.-F."/>
            <person name="Hugenholtz P."/>
            <person name="Woyke T."/>
            <person name="Wu D."/>
            <person name="Tindall B."/>
            <person name="Pomrenke H.G."/>
            <person name="Brambilla E."/>
            <person name="Klenk H.-P."/>
            <person name="Eisen J.A."/>
        </authorList>
    </citation>
    <scope>NUCLEOTIDE SEQUENCE [LARGE SCALE GENOMIC DNA]</scope>
    <source>
        <strain evidence="2">ATCC 49424 / DSM 5305 / JCM 21570 / NBRC 103401 / IFAM 1448</strain>
    </source>
</reference>
<dbReference type="RefSeq" id="WP_013630021.1">
    <property type="nucleotide sequence ID" value="NC_015174.1"/>
</dbReference>
<evidence type="ECO:0000313" key="1">
    <source>
        <dbReference type="EMBL" id="ADY61302.1"/>
    </source>
</evidence>
<keyword evidence="2" id="KW-1185">Reference proteome</keyword>
<name>F0SR55_RUBBR</name>
<dbReference type="KEGG" id="pbs:Plabr_3709"/>
<dbReference type="HOGENOM" id="CLU_2847157_0_0_0"/>
<proteinExistence type="predicted"/>
<dbReference type="EMBL" id="CP002546">
    <property type="protein sequence ID" value="ADY61302.1"/>
    <property type="molecule type" value="Genomic_DNA"/>
</dbReference>
<accession>F0SR55</accession>
<dbReference type="Proteomes" id="UP000006860">
    <property type="component" value="Chromosome"/>
</dbReference>
<sequence length="65" mass="7616">MKYFVLMMLACVVSQGCNSSSYDPVQEERERRASELQYEMEMDMLEFQRDVTNGYSDAYGSPHFD</sequence>
<gene>
    <name evidence="1" type="ordered locus">Plabr_3709</name>
</gene>
<organism evidence="1 2">
    <name type="scientific">Rubinisphaera brasiliensis (strain ATCC 49424 / DSM 5305 / JCM 21570 / IAM 15109 / NBRC 103401 / IFAM 1448)</name>
    <name type="common">Planctomyces brasiliensis</name>
    <dbReference type="NCBI Taxonomy" id="756272"/>
    <lineage>
        <taxon>Bacteria</taxon>
        <taxon>Pseudomonadati</taxon>
        <taxon>Planctomycetota</taxon>
        <taxon>Planctomycetia</taxon>
        <taxon>Planctomycetales</taxon>
        <taxon>Planctomycetaceae</taxon>
        <taxon>Rubinisphaera</taxon>
    </lineage>
</organism>
<dbReference type="AlphaFoldDB" id="F0SR55"/>
<dbReference type="PROSITE" id="PS51257">
    <property type="entry name" value="PROKAR_LIPOPROTEIN"/>
    <property type="match status" value="1"/>
</dbReference>
<evidence type="ECO:0000313" key="2">
    <source>
        <dbReference type="Proteomes" id="UP000006860"/>
    </source>
</evidence>